<evidence type="ECO:0000313" key="9">
    <source>
        <dbReference type="Proteomes" id="UP000775872"/>
    </source>
</evidence>
<dbReference type="EMBL" id="CABFOC020000040">
    <property type="protein sequence ID" value="CAH0051507.1"/>
    <property type="molecule type" value="Genomic_DNA"/>
</dbReference>
<feature type="transmembrane region" description="Helical" evidence="6">
    <location>
        <begin position="304"/>
        <end position="331"/>
    </location>
</feature>
<dbReference type="OrthoDB" id="3639251at2759"/>
<feature type="transmembrane region" description="Helical" evidence="6">
    <location>
        <begin position="218"/>
        <end position="238"/>
    </location>
</feature>
<name>A0A9N9Z9I0_9HYPO</name>
<proteinExistence type="predicted"/>
<keyword evidence="2" id="KW-0813">Transport</keyword>
<evidence type="ECO:0000256" key="5">
    <source>
        <dbReference type="ARBA" id="ARBA00023136"/>
    </source>
</evidence>
<evidence type="ECO:0000259" key="7">
    <source>
        <dbReference type="PROSITE" id="PS50850"/>
    </source>
</evidence>
<dbReference type="Pfam" id="PF07690">
    <property type="entry name" value="MFS_1"/>
    <property type="match status" value="1"/>
</dbReference>
<reference evidence="8" key="1">
    <citation type="submission" date="2021-10" db="EMBL/GenBank/DDBJ databases">
        <authorList>
            <person name="Piombo E."/>
        </authorList>
    </citation>
    <scope>NUCLEOTIDE SEQUENCE</scope>
</reference>
<dbReference type="Proteomes" id="UP000775872">
    <property type="component" value="Unassembled WGS sequence"/>
</dbReference>
<keyword evidence="9" id="KW-1185">Reference proteome</keyword>
<feature type="transmembrane region" description="Helical" evidence="6">
    <location>
        <begin position="343"/>
        <end position="360"/>
    </location>
</feature>
<feature type="transmembrane region" description="Helical" evidence="6">
    <location>
        <begin position="156"/>
        <end position="177"/>
    </location>
</feature>
<dbReference type="InterPro" id="IPR011701">
    <property type="entry name" value="MFS"/>
</dbReference>
<dbReference type="PANTHER" id="PTHR43791">
    <property type="entry name" value="PERMEASE-RELATED"/>
    <property type="match status" value="1"/>
</dbReference>
<dbReference type="Gene3D" id="1.20.1250.20">
    <property type="entry name" value="MFS general substrate transporter like domains"/>
    <property type="match status" value="2"/>
</dbReference>
<evidence type="ECO:0000256" key="4">
    <source>
        <dbReference type="ARBA" id="ARBA00022989"/>
    </source>
</evidence>
<dbReference type="PANTHER" id="PTHR43791:SF49">
    <property type="entry name" value="TRANSPORTER, PUTATIVE (AFU_ORTHOLOGUE AFUA_4G04250)-RELATED"/>
    <property type="match status" value="1"/>
</dbReference>
<dbReference type="GO" id="GO:0016020">
    <property type="term" value="C:membrane"/>
    <property type="evidence" value="ECO:0007669"/>
    <property type="project" value="UniProtKB-SubCell"/>
</dbReference>
<evidence type="ECO:0000256" key="6">
    <source>
        <dbReference type="SAM" id="Phobius"/>
    </source>
</evidence>
<feature type="transmembrane region" description="Helical" evidence="6">
    <location>
        <begin position="429"/>
        <end position="449"/>
    </location>
</feature>
<feature type="transmembrane region" description="Helical" evidence="6">
    <location>
        <begin position="97"/>
        <end position="115"/>
    </location>
</feature>
<dbReference type="AlphaFoldDB" id="A0A9N9Z9I0"/>
<dbReference type="SUPFAM" id="SSF103473">
    <property type="entry name" value="MFS general substrate transporter"/>
    <property type="match status" value="1"/>
</dbReference>
<dbReference type="GO" id="GO:0022857">
    <property type="term" value="F:transmembrane transporter activity"/>
    <property type="evidence" value="ECO:0007669"/>
    <property type="project" value="InterPro"/>
</dbReference>
<feature type="transmembrane region" description="Helical" evidence="6">
    <location>
        <begin position="183"/>
        <end position="206"/>
    </location>
</feature>
<feature type="transmembrane region" description="Helical" evidence="6">
    <location>
        <begin position="393"/>
        <end position="417"/>
    </location>
</feature>
<keyword evidence="3 6" id="KW-0812">Transmembrane</keyword>
<keyword evidence="4 6" id="KW-1133">Transmembrane helix</keyword>
<dbReference type="InterPro" id="IPR036259">
    <property type="entry name" value="MFS_trans_sf"/>
</dbReference>
<evidence type="ECO:0000256" key="2">
    <source>
        <dbReference type="ARBA" id="ARBA00022448"/>
    </source>
</evidence>
<protein>
    <recommendedName>
        <fullName evidence="7">Major facilitator superfamily (MFS) profile domain-containing protein</fullName>
    </recommendedName>
</protein>
<accession>A0A9N9Z9I0</accession>
<comment type="subcellular location">
    <subcellularLocation>
        <location evidence="1">Membrane</location>
        <topology evidence="1">Multi-pass membrane protein</topology>
    </subcellularLocation>
</comment>
<evidence type="ECO:0000313" key="8">
    <source>
        <dbReference type="EMBL" id="CAH0051507.1"/>
    </source>
</evidence>
<evidence type="ECO:0000256" key="1">
    <source>
        <dbReference type="ARBA" id="ARBA00004141"/>
    </source>
</evidence>
<evidence type="ECO:0000256" key="3">
    <source>
        <dbReference type="ARBA" id="ARBA00022692"/>
    </source>
</evidence>
<dbReference type="FunFam" id="1.20.1250.20:FF:000057">
    <property type="entry name" value="MFS general substrate transporter"/>
    <property type="match status" value="1"/>
</dbReference>
<dbReference type="PROSITE" id="PS50850">
    <property type="entry name" value="MFS"/>
    <property type="match status" value="1"/>
</dbReference>
<feature type="domain" description="Major facilitator superfamily (MFS) profile" evidence="7">
    <location>
        <begin position="54"/>
        <end position="489"/>
    </location>
</feature>
<feature type="transmembrane region" description="Helical" evidence="6">
    <location>
        <begin position="461"/>
        <end position="482"/>
    </location>
</feature>
<feature type="transmembrane region" description="Helical" evidence="6">
    <location>
        <begin position="367"/>
        <end position="387"/>
    </location>
</feature>
<comment type="caution">
    <text evidence="8">The sequence shown here is derived from an EMBL/GenBank/DDBJ whole genome shotgun (WGS) entry which is preliminary data.</text>
</comment>
<sequence>MASPKQSCDVEMVENHTDPSLPHLSDAELAIEKRGLMLTLGCFHRLVSKVDRRLLPVTALIYLLCYLDRSNIGNARILNSDTGDDIMQSLNLSSEQYIIALMLFLVAYSIFEAPSNLALKVFSPKRWLGFLVFTFGAFCVSIGGAQNFATVTALRFFLGAAEAGVFPGMVYYLSFWYKAEERAFRIAVFLSSATLAGACIAYGVGYMNRAGGLQAWRWLFILEGAPATVLGICIFIFLPSYPEQCGWLSREEKAVQTKRLGELGSRLVFSDGCLHFVSCFLMSCSKQKITWVDAKATLRDCRLLVHYLSYLGMGCLIGSLSLFAPVIVLGMGFEGLRAQLFTVPPYGAAFICTIAASIFSDRLNSRGFIVGSALSICCISFLILAALPGEHFVARYVLLIIGNCGAFAGLPSVTAWVGDNMTSTTAISLSIAINIAFSGPGQIIGLWIYRPADRPLYTLGHGVNAGFAAFAALLCFGMSLYYRYLNKQGRLRPDGRPWVC</sequence>
<gene>
    <name evidence="8" type="ORF">CSOL1703_00014830</name>
</gene>
<feature type="transmembrane region" description="Helical" evidence="6">
    <location>
        <begin position="127"/>
        <end position="149"/>
    </location>
</feature>
<dbReference type="InterPro" id="IPR020846">
    <property type="entry name" value="MFS_dom"/>
</dbReference>
<keyword evidence="5 6" id="KW-0472">Membrane</keyword>
<organism evidence="8 9">
    <name type="scientific">Clonostachys solani</name>
    <dbReference type="NCBI Taxonomy" id="160281"/>
    <lineage>
        <taxon>Eukaryota</taxon>
        <taxon>Fungi</taxon>
        <taxon>Dikarya</taxon>
        <taxon>Ascomycota</taxon>
        <taxon>Pezizomycotina</taxon>
        <taxon>Sordariomycetes</taxon>
        <taxon>Hypocreomycetidae</taxon>
        <taxon>Hypocreales</taxon>
        <taxon>Bionectriaceae</taxon>
        <taxon>Clonostachys</taxon>
    </lineage>
</organism>